<comment type="caution">
    <text evidence="1">The sequence shown here is derived from an EMBL/GenBank/DDBJ whole genome shotgun (WGS) entry which is preliminary data.</text>
</comment>
<protein>
    <submittedName>
        <fullName evidence="1">Uncharacterized protein</fullName>
    </submittedName>
</protein>
<organism evidence="1 2">
    <name type="scientific">Diversispora epigaea</name>
    <dbReference type="NCBI Taxonomy" id="1348612"/>
    <lineage>
        <taxon>Eukaryota</taxon>
        <taxon>Fungi</taxon>
        <taxon>Fungi incertae sedis</taxon>
        <taxon>Mucoromycota</taxon>
        <taxon>Glomeromycotina</taxon>
        <taxon>Glomeromycetes</taxon>
        <taxon>Diversisporales</taxon>
        <taxon>Diversisporaceae</taxon>
        <taxon>Diversispora</taxon>
    </lineage>
</organism>
<accession>A0A397IUJ0</accession>
<dbReference type="AlphaFoldDB" id="A0A397IUJ0"/>
<name>A0A397IUJ0_9GLOM</name>
<keyword evidence="2" id="KW-1185">Reference proteome</keyword>
<proteinExistence type="predicted"/>
<gene>
    <name evidence="1" type="ORF">Glove_195g50</name>
</gene>
<dbReference type="STRING" id="1348612.A0A397IUJ0"/>
<sequence length="244" mass="28780">MFKDKYALQYDEKYEKELVNKPGELFKFHSSKTSDSEKYSLPKILDYKKVAADHLREMSMKMYDIVIFTQQFVKYFSLFLKKLIKSTIEIRWPEKLLITTELEATAIHCMQLNKGFALLKDKSYMIVNCGVDILITLKFISTDVLGEVTGHNKQQHYSQTRYLMEEFWKRAASPFSGIEQDFKLFELDLEELRPSIVRYVIGSYKEKLEKDEWIIDFDNGDEYYALSFAAIVRGAVEYGLNRLR</sequence>
<dbReference type="OrthoDB" id="2963168at2759"/>
<dbReference type="Proteomes" id="UP000266861">
    <property type="component" value="Unassembled WGS sequence"/>
</dbReference>
<evidence type="ECO:0000313" key="2">
    <source>
        <dbReference type="Proteomes" id="UP000266861"/>
    </source>
</evidence>
<dbReference type="EMBL" id="PQFF01000183">
    <property type="protein sequence ID" value="RHZ76593.1"/>
    <property type="molecule type" value="Genomic_DNA"/>
</dbReference>
<reference evidence="1 2" key="1">
    <citation type="submission" date="2018-08" db="EMBL/GenBank/DDBJ databases">
        <title>Genome and evolution of the arbuscular mycorrhizal fungus Diversispora epigaea (formerly Glomus versiforme) and its bacterial endosymbionts.</title>
        <authorList>
            <person name="Sun X."/>
            <person name="Fei Z."/>
            <person name="Harrison M."/>
        </authorList>
    </citation>
    <scope>NUCLEOTIDE SEQUENCE [LARGE SCALE GENOMIC DNA]</scope>
    <source>
        <strain evidence="1 2">IT104</strain>
    </source>
</reference>
<evidence type="ECO:0000313" key="1">
    <source>
        <dbReference type="EMBL" id="RHZ76593.1"/>
    </source>
</evidence>